<dbReference type="InterPro" id="IPR003004">
    <property type="entry name" value="GspF/PilC"/>
</dbReference>
<keyword evidence="10" id="KW-1185">Reference proteome</keyword>
<keyword evidence="4 7" id="KW-0812">Transmembrane</keyword>
<dbReference type="AlphaFoldDB" id="A0A4R5W3B0"/>
<reference evidence="9 10" key="1">
    <citation type="submission" date="2019-03" db="EMBL/GenBank/DDBJ databases">
        <title>Sapientia aquatica gen. nov., sp. nov., isolated from a crater lake.</title>
        <authorList>
            <person name="Felfoldi T."/>
            <person name="Szabo A."/>
            <person name="Toth E."/>
            <person name="Schumann P."/>
            <person name="Keki Z."/>
            <person name="Marialigeti K."/>
            <person name="Mathe I."/>
        </authorList>
    </citation>
    <scope>NUCLEOTIDE SEQUENCE [LARGE SCALE GENOMIC DNA]</scope>
    <source>
        <strain evidence="9 10">SA-152</strain>
    </source>
</reference>
<dbReference type="RefSeq" id="WP_133328855.1">
    <property type="nucleotide sequence ID" value="NZ_SMYL01000005.1"/>
</dbReference>
<evidence type="ECO:0000256" key="3">
    <source>
        <dbReference type="ARBA" id="ARBA00022475"/>
    </source>
</evidence>
<evidence type="ECO:0000256" key="1">
    <source>
        <dbReference type="ARBA" id="ARBA00004651"/>
    </source>
</evidence>
<sequence length="401" mass="44995">MPMYAYQSMNAAGKIIRGRMDASNLPDLELRLKRMELDLIDCKVKATRTISFGKGTVNRKDLINFCFHMEQMSTAGVPIIEGLGDLRDSVENVRFRAVIADLIENIEGGLQLSEAMKRYPLVFERTFTALIAAGEQSGNISEVFKNLSESLKWQDELAAQTKKIIMYPLFVGTVVLGVTFFLMIFLVPQLVGFIKNMGGELPIHTRALIFISGIFIDYWYVILLAPVVAWITTKYVIKNNPSARFKFDGYKLRIWLVGPILHKIILSRFTTFFALMYAAGITILDAIKLSEEIVNNEVIADGLRRAGQMISEGQGVSAAFDATGIFPPLVIRMLKIGESTGQLDNALRNVSYFYNREIKEMIERVQALIEPIMTVVLGLILGWVMLSVLGPIYDMISKLNV</sequence>
<dbReference type="PANTHER" id="PTHR30012:SF0">
    <property type="entry name" value="TYPE II SECRETION SYSTEM PROTEIN F-RELATED"/>
    <property type="match status" value="1"/>
</dbReference>
<keyword evidence="3" id="KW-1003">Cell membrane</keyword>
<protein>
    <submittedName>
        <fullName evidence="9">Type II secretion system F family protein</fullName>
    </submittedName>
</protein>
<feature type="transmembrane region" description="Helical" evidence="7">
    <location>
        <begin position="164"/>
        <end position="187"/>
    </location>
</feature>
<evidence type="ECO:0000313" key="9">
    <source>
        <dbReference type="EMBL" id="TDK65699.1"/>
    </source>
</evidence>
<feature type="domain" description="Type II secretion system protein GspF" evidence="8">
    <location>
        <begin position="269"/>
        <end position="390"/>
    </location>
</feature>
<evidence type="ECO:0000256" key="5">
    <source>
        <dbReference type="ARBA" id="ARBA00022989"/>
    </source>
</evidence>
<organism evidence="9 10">
    <name type="scientific">Sapientia aquatica</name>
    <dbReference type="NCBI Taxonomy" id="1549640"/>
    <lineage>
        <taxon>Bacteria</taxon>
        <taxon>Pseudomonadati</taxon>
        <taxon>Pseudomonadota</taxon>
        <taxon>Betaproteobacteria</taxon>
        <taxon>Burkholderiales</taxon>
        <taxon>Oxalobacteraceae</taxon>
        <taxon>Sapientia</taxon>
    </lineage>
</organism>
<dbReference type="Proteomes" id="UP000294829">
    <property type="component" value="Unassembled WGS sequence"/>
</dbReference>
<evidence type="ECO:0000256" key="4">
    <source>
        <dbReference type="ARBA" id="ARBA00022692"/>
    </source>
</evidence>
<evidence type="ECO:0000259" key="8">
    <source>
        <dbReference type="Pfam" id="PF00482"/>
    </source>
</evidence>
<feature type="transmembrane region" description="Helical" evidence="7">
    <location>
        <begin position="372"/>
        <end position="393"/>
    </location>
</feature>
<feature type="transmembrane region" description="Helical" evidence="7">
    <location>
        <begin position="207"/>
        <end position="233"/>
    </location>
</feature>
<keyword evidence="5 7" id="KW-1133">Transmembrane helix</keyword>
<feature type="transmembrane region" description="Helical" evidence="7">
    <location>
        <begin position="254"/>
        <end position="279"/>
    </location>
</feature>
<gene>
    <name evidence="9" type="ORF">E2I14_12245</name>
</gene>
<proteinExistence type="inferred from homology"/>
<comment type="similarity">
    <text evidence="2">Belongs to the GSP F family.</text>
</comment>
<dbReference type="Pfam" id="PF00482">
    <property type="entry name" value="T2SSF"/>
    <property type="match status" value="2"/>
</dbReference>
<dbReference type="PANTHER" id="PTHR30012">
    <property type="entry name" value="GENERAL SECRETION PATHWAY PROTEIN"/>
    <property type="match status" value="1"/>
</dbReference>
<dbReference type="OrthoDB" id="9805682at2"/>
<dbReference type="EMBL" id="SMYL01000005">
    <property type="protein sequence ID" value="TDK65699.1"/>
    <property type="molecule type" value="Genomic_DNA"/>
</dbReference>
<dbReference type="GO" id="GO:0005886">
    <property type="term" value="C:plasma membrane"/>
    <property type="evidence" value="ECO:0007669"/>
    <property type="project" value="UniProtKB-SubCell"/>
</dbReference>
<evidence type="ECO:0000256" key="2">
    <source>
        <dbReference type="ARBA" id="ARBA00005745"/>
    </source>
</evidence>
<name>A0A4R5W3B0_9BURK</name>
<comment type="caution">
    <text evidence="9">The sequence shown here is derived from an EMBL/GenBank/DDBJ whole genome shotgun (WGS) entry which is preliminary data.</text>
</comment>
<dbReference type="InterPro" id="IPR042094">
    <property type="entry name" value="T2SS_GspF_sf"/>
</dbReference>
<evidence type="ECO:0000256" key="6">
    <source>
        <dbReference type="ARBA" id="ARBA00023136"/>
    </source>
</evidence>
<accession>A0A4R5W3B0</accession>
<evidence type="ECO:0000256" key="7">
    <source>
        <dbReference type="SAM" id="Phobius"/>
    </source>
</evidence>
<dbReference type="PRINTS" id="PR00812">
    <property type="entry name" value="BCTERIALGSPF"/>
</dbReference>
<dbReference type="InterPro" id="IPR018076">
    <property type="entry name" value="T2SS_GspF_dom"/>
</dbReference>
<evidence type="ECO:0000313" key="10">
    <source>
        <dbReference type="Proteomes" id="UP000294829"/>
    </source>
</evidence>
<comment type="subcellular location">
    <subcellularLocation>
        <location evidence="1">Cell membrane</location>
        <topology evidence="1">Multi-pass membrane protein</topology>
    </subcellularLocation>
</comment>
<keyword evidence="6 7" id="KW-0472">Membrane</keyword>
<feature type="domain" description="Type II secretion system protein GspF" evidence="8">
    <location>
        <begin position="66"/>
        <end position="188"/>
    </location>
</feature>
<dbReference type="Gene3D" id="1.20.81.30">
    <property type="entry name" value="Type II secretion system (T2SS), domain F"/>
    <property type="match status" value="2"/>
</dbReference>